<dbReference type="PATRIC" id="fig|706570.3.peg.1955"/>
<dbReference type="RefSeq" id="WP_027589095.1">
    <property type="nucleotide sequence ID" value="NZ_FMUP01000002.1"/>
</dbReference>
<evidence type="ECO:0000259" key="6">
    <source>
        <dbReference type="PROSITE" id="PS50977"/>
    </source>
</evidence>
<dbReference type="Pfam" id="PF00440">
    <property type="entry name" value="TetR_N"/>
    <property type="match status" value="1"/>
</dbReference>
<dbReference type="STRING" id="706570.PT85_11255"/>
<keyword evidence="2" id="KW-0805">Transcription regulation</keyword>
<reference evidence="8 10" key="2">
    <citation type="submission" date="2017-01" db="EMBL/GenBank/DDBJ databases">
        <authorList>
            <person name="Mah S.A."/>
            <person name="Swanson W.J."/>
            <person name="Moy G.W."/>
            <person name="Vacquier V.D."/>
        </authorList>
    </citation>
    <scope>NUCLEOTIDE SEQUENCE [LARGE SCALE GENOMIC DNA]</scope>
    <source>
        <strain evidence="8 10">ATCC 29606</strain>
    </source>
</reference>
<dbReference type="OrthoDB" id="5816932at2"/>
<evidence type="ECO:0000313" key="10">
    <source>
        <dbReference type="Proteomes" id="UP000186079"/>
    </source>
</evidence>
<dbReference type="InterPro" id="IPR009057">
    <property type="entry name" value="Homeodomain-like_sf"/>
</dbReference>
<reference evidence="7 9" key="1">
    <citation type="submission" date="2014-11" db="EMBL/GenBank/DDBJ databases">
        <title>Genome sequence of Pseudomonas tuomuerensis JCM 14085.</title>
        <authorList>
            <person name="Shin S.-K."/>
            <person name="Yi H."/>
        </authorList>
    </citation>
    <scope>NUCLEOTIDE SEQUENCE [LARGE SCALE GENOMIC DNA]</scope>
    <source>
        <strain evidence="7 9">JCM 14085</strain>
    </source>
</reference>
<dbReference type="SUPFAM" id="SSF48498">
    <property type="entry name" value="Tetracyclin repressor-like, C-terminal domain"/>
    <property type="match status" value="1"/>
</dbReference>
<dbReference type="PANTHER" id="PTHR30055">
    <property type="entry name" value="HTH-TYPE TRANSCRIPTIONAL REGULATOR RUTR"/>
    <property type="match status" value="1"/>
</dbReference>
<feature type="domain" description="HTH tetR-type" evidence="6">
    <location>
        <begin position="10"/>
        <end position="70"/>
    </location>
</feature>
<keyword evidence="3 5" id="KW-0238">DNA-binding</keyword>
<dbReference type="GO" id="GO:0003700">
    <property type="term" value="F:DNA-binding transcription factor activity"/>
    <property type="evidence" value="ECO:0007669"/>
    <property type="project" value="TreeGrafter"/>
</dbReference>
<dbReference type="Gene3D" id="1.10.357.10">
    <property type="entry name" value="Tetracycline Repressor, domain 2"/>
    <property type="match status" value="1"/>
</dbReference>
<dbReference type="InterPro" id="IPR036271">
    <property type="entry name" value="Tet_transcr_reg_TetR-rel_C_sf"/>
</dbReference>
<keyword evidence="9" id="KW-1185">Reference proteome</keyword>
<accession>A0A0B2D9F6</accession>
<dbReference type="PROSITE" id="PS50977">
    <property type="entry name" value="HTH_TETR_2"/>
    <property type="match status" value="1"/>
</dbReference>
<proteinExistence type="predicted"/>
<dbReference type="InterPro" id="IPR050109">
    <property type="entry name" value="HTH-type_TetR-like_transc_reg"/>
</dbReference>
<evidence type="ECO:0000313" key="8">
    <source>
        <dbReference type="EMBL" id="SIQ13063.1"/>
    </source>
</evidence>
<dbReference type="Pfam" id="PF08361">
    <property type="entry name" value="TetR_C_2"/>
    <property type="match status" value="1"/>
</dbReference>
<dbReference type="AlphaFoldDB" id="A0A0B2D9F6"/>
<dbReference type="PRINTS" id="PR00455">
    <property type="entry name" value="HTHTETR"/>
</dbReference>
<organism evidence="7 9">
    <name type="scientific">Pseudomonas flexibilis</name>
    <dbReference type="NCBI Taxonomy" id="706570"/>
    <lineage>
        <taxon>Bacteria</taxon>
        <taxon>Pseudomonadati</taxon>
        <taxon>Pseudomonadota</taxon>
        <taxon>Gammaproteobacteria</taxon>
        <taxon>Pseudomonadales</taxon>
        <taxon>Pseudomonadaceae</taxon>
        <taxon>Pseudomonas</taxon>
    </lineage>
</organism>
<dbReference type="InterPro" id="IPR023772">
    <property type="entry name" value="DNA-bd_HTH_TetR-type_CS"/>
</dbReference>
<name>A0A0B2D9F6_9PSED</name>
<keyword evidence="4" id="KW-0804">Transcription</keyword>
<evidence type="ECO:0000256" key="5">
    <source>
        <dbReference type="PROSITE-ProRule" id="PRU00335"/>
    </source>
</evidence>
<evidence type="ECO:0000256" key="1">
    <source>
        <dbReference type="ARBA" id="ARBA00022491"/>
    </source>
</evidence>
<dbReference type="Proteomes" id="UP000030980">
    <property type="component" value="Unassembled WGS sequence"/>
</dbReference>
<protein>
    <submittedName>
        <fullName evidence="8">Transcriptional regulator, TetR family</fullName>
    </submittedName>
</protein>
<dbReference type="InterPro" id="IPR013572">
    <property type="entry name" value="Tscrpt_reg_MAATS_C"/>
</dbReference>
<evidence type="ECO:0000256" key="3">
    <source>
        <dbReference type="ARBA" id="ARBA00023125"/>
    </source>
</evidence>
<evidence type="ECO:0000256" key="4">
    <source>
        <dbReference type="ARBA" id="ARBA00023163"/>
    </source>
</evidence>
<dbReference type="PROSITE" id="PS01081">
    <property type="entry name" value="HTH_TETR_1"/>
    <property type="match status" value="1"/>
</dbReference>
<accession>A0A0B3BUM9</accession>
<evidence type="ECO:0000313" key="9">
    <source>
        <dbReference type="Proteomes" id="UP000030980"/>
    </source>
</evidence>
<dbReference type="InterPro" id="IPR001647">
    <property type="entry name" value="HTH_TetR"/>
</dbReference>
<dbReference type="PANTHER" id="PTHR30055:SF240">
    <property type="entry name" value="HTH-TYPE TRANSCRIPTIONAL REGULATOR ACRR"/>
    <property type="match status" value="1"/>
</dbReference>
<dbReference type="GO" id="GO:0000976">
    <property type="term" value="F:transcription cis-regulatory region binding"/>
    <property type="evidence" value="ECO:0007669"/>
    <property type="project" value="TreeGrafter"/>
</dbReference>
<evidence type="ECO:0000256" key="2">
    <source>
        <dbReference type="ARBA" id="ARBA00023015"/>
    </source>
</evidence>
<gene>
    <name evidence="7" type="ORF">PT85_11255</name>
    <name evidence="8" type="ORF">SAMN05421672_103111</name>
</gene>
<dbReference type="SUPFAM" id="SSF46689">
    <property type="entry name" value="Homeodomain-like"/>
    <property type="match status" value="1"/>
</dbReference>
<dbReference type="Proteomes" id="UP000186079">
    <property type="component" value="Unassembled WGS sequence"/>
</dbReference>
<sequence length="212" mass="23794">MARRTREEALATRQQILDAAEICLYERGLSRTSMADIAQAANISRGAVYWHFENKDQVFQALLENRSLLLADLEATTRDPDTQDPLGHIHLLLTRLFQLSARDTQFRRLNEILLFRCEYTDADCSLGQFLPAAVRECHGIIAQALANAVDKGQLPTTLDLPTAARTLHACVSGLIREWLLLPDGYDLHQEAERLASSCLDMLRLSPALRLTP</sequence>
<dbReference type="EMBL" id="JTAK01000004">
    <property type="protein sequence ID" value="KHO64756.1"/>
    <property type="molecule type" value="Genomic_DNA"/>
</dbReference>
<feature type="DNA-binding region" description="H-T-H motif" evidence="5">
    <location>
        <begin position="33"/>
        <end position="52"/>
    </location>
</feature>
<keyword evidence="1" id="KW-0678">Repressor</keyword>
<evidence type="ECO:0000313" key="7">
    <source>
        <dbReference type="EMBL" id="KHO64756.1"/>
    </source>
</evidence>
<dbReference type="EMBL" id="FTMC01000003">
    <property type="protein sequence ID" value="SIQ13063.1"/>
    <property type="molecule type" value="Genomic_DNA"/>
</dbReference>